<dbReference type="InterPro" id="IPR004165">
    <property type="entry name" value="CoA_trans_fam_I"/>
</dbReference>
<dbReference type="Proteomes" id="UP000000442">
    <property type="component" value="Chromosome"/>
</dbReference>
<dbReference type="AlphaFoldDB" id="C0QBC5"/>
<sequence>MNVGQNKVMELKEAIATFVKPGSHLSIGGFTINRNPMAAVYEIIRQKIKNLHLYVHSNGQGMDELIGAGCISKLEIAYGGNGKFASTCIRFKKAVQAGTIEVEDYTNYQMTLRFLAGSMGIPFLPTRSSLGTDIINRWGFSKEMRKGSPKIPDEKLIEFENPFTGWCDTQKVVLVPAINPDVTIIHVQKADRSGNCRIEGLTFADVEQAKAAKHLVVTCETLCDNDELKKESNQNQIPFIHVDAVVHVPNGAFPTACYMHYDYDPQYLHMYADHAKDDDMYQAYLDRYVYTPQTHGALVELMGADAMARLAADPRTGYAANLDRS</sequence>
<dbReference type="EC" id="2.8.3.12" evidence="1"/>
<proteinExistence type="predicted"/>
<dbReference type="EMBL" id="CP001087">
    <property type="protein sequence ID" value="ACN16927.1"/>
    <property type="molecule type" value="Genomic_DNA"/>
</dbReference>
<evidence type="ECO:0000313" key="1">
    <source>
        <dbReference type="EMBL" id="ACN16927.1"/>
    </source>
</evidence>
<dbReference type="InterPro" id="IPR037171">
    <property type="entry name" value="NagB/RpiA_transferase-like"/>
</dbReference>
<dbReference type="RefSeq" id="WP_015905670.1">
    <property type="nucleotide sequence ID" value="NC_012108.1"/>
</dbReference>
<evidence type="ECO:0000313" key="2">
    <source>
        <dbReference type="Proteomes" id="UP000000442"/>
    </source>
</evidence>
<dbReference type="STRING" id="177437.HRM2_38690"/>
<dbReference type="Gene3D" id="3.30.30.40">
    <property type="match status" value="1"/>
</dbReference>
<dbReference type="Pfam" id="PF01144">
    <property type="entry name" value="CoA_trans"/>
    <property type="match status" value="1"/>
</dbReference>
<name>C0QBC5_DESAH</name>
<dbReference type="SUPFAM" id="SSF100950">
    <property type="entry name" value="NagB/RpiA/CoA transferase-like"/>
    <property type="match status" value="1"/>
</dbReference>
<dbReference type="SMART" id="SM00882">
    <property type="entry name" value="CoA_trans"/>
    <property type="match status" value="1"/>
</dbReference>
<dbReference type="PANTHER" id="PTHR13707:SF57">
    <property type="entry name" value="SUCCINYL-COA:3-KETOACID COENZYME A TRANSFERASE SUBUNIT B-RELATED"/>
    <property type="match status" value="1"/>
</dbReference>
<reference evidence="1 2" key="1">
    <citation type="journal article" date="2009" name="Environ. Microbiol.">
        <title>Genome sequence of Desulfobacterium autotrophicum HRM2, a marine sulfate reducer oxidizing organic carbon completely to carbon dioxide.</title>
        <authorList>
            <person name="Strittmatter A.W."/>
            <person name="Liesegang H."/>
            <person name="Rabus R."/>
            <person name="Decker I."/>
            <person name="Amann J."/>
            <person name="Andres S."/>
            <person name="Henne A."/>
            <person name="Fricke W.F."/>
            <person name="Martinez-Arias R."/>
            <person name="Bartels D."/>
            <person name="Goesmann A."/>
            <person name="Krause L."/>
            <person name="Puehler A."/>
            <person name="Klenk H.P."/>
            <person name="Richter M."/>
            <person name="Schuler M."/>
            <person name="Gloeckner F.O."/>
            <person name="Meyerdierks A."/>
            <person name="Gottschalk G."/>
            <person name="Amann R."/>
        </authorList>
    </citation>
    <scope>NUCLEOTIDE SEQUENCE [LARGE SCALE GENOMIC DNA]</scope>
    <source>
        <strain evidence="2">ATCC 43914 / DSM 3382 / HRM2</strain>
    </source>
</reference>
<protein>
    <submittedName>
        <fullName evidence="1">GctA</fullName>
        <ecNumber evidence="1">2.8.3.12</ecNumber>
    </submittedName>
</protein>
<keyword evidence="2" id="KW-1185">Reference proteome</keyword>
<dbReference type="OrthoDB" id="9777193at2"/>
<dbReference type="eggNOG" id="COG1788">
    <property type="taxonomic scope" value="Bacteria"/>
</dbReference>
<accession>C0QBC5</accession>
<dbReference type="KEGG" id="dat:HRM2_38690"/>
<keyword evidence="1" id="KW-0808">Transferase</keyword>
<dbReference type="HOGENOM" id="CLU_049557_0_0_7"/>
<gene>
    <name evidence="1" type="primary">gctA</name>
    <name evidence="1" type="ordered locus">HRM2_38690</name>
</gene>
<dbReference type="GO" id="GO:0018730">
    <property type="term" value="F:glutaconate CoA-transferase activity"/>
    <property type="evidence" value="ECO:0007669"/>
    <property type="project" value="UniProtKB-EC"/>
</dbReference>
<dbReference type="PANTHER" id="PTHR13707">
    <property type="entry name" value="KETOACID-COENZYME A TRANSFERASE"/>
    <property type="match status" value="1"/>
</dbReference>
<organism evidence="1 2">
    <name type="scientific">Desulforapulum autotrophicum (strain ATCC 43914 / DSM 3382 / VKM B-1955 / HRM2)</name>
    <name type="common">Desulfobacterium autotrophicum</name>
    <dbReference type="NCBI Taxonomy" id="177437"/>
    <lineage>
        <taxon>Bacteria</taxon>
        <taxon>Pseudomonadati</taxon>
        <taxon>Thermodesulfobacteriota</taxon>
        <taxon>Desulfobacteria</taxon>
        <taxon>Desulfobacterales</taxon>
        <taxon>Desulfobacteraceae</taxon>
        <taxon>Desulforapulum</taxon>
    </lineage>
</organism>
<dbReference type="Gene3D" id="3.40.1080.10">
    <property type="entry name" value="Glutaconate Coenzyme A-transferase"/>
    <property type="match status" value="1"/>
</dbReference>